<keyword evidence="2" id="KW-1185">Reference proteome</keyword>
<dbReference type="EMBL" id="BNCP01000002">
    <property type="protein sequence ID" value="GIL71001.1"/>
    <property type="molecule type" value="Genomic_DNA"/>
</dbReference>
<proteinExistence type="predicted"/>
<protein>
    <submittedName>
        <fullName evidence="1">Uncharacterized protein</fullName>
    </submittedName>
</protein>
<evidence type="ECO:0000313" key="2">
    <source>
        <dbReference type="Proteomes" id="UP000747110"/>
    </source>
</evidence>
<dbReference type="AlphaFoldDB" id="A0A8J4C0V6"/>
<organism evidence="1 2">
    <name type="scientific">Volvox reticuliferus</name>
    <dbReference type="NCBI Taxonomy" id="1737510"/>
    <lineage>
        <taxon>Eukaryota</taxon>
        <taxon>Viridiplantae</taxon>
        <taxon>Chlorophyta</taxon>
        <taxon>core chlorophytes</taxon>
        <taxon>Chlorophyceae</taxon>
        <taxon>CS clade</taxon>
        <taxon>Chlamydomonadales</taxon>
        <taxon>Volvocaceae</taxon>
        <taxon>Volvox</taxon>
    </lineage>
</organism>
<comment type="caution">
    <text evidence="1">The sequence shown here is derived from an EMBL/GenBank/DDBJ whole genome shotgun (WGS) entry which is preliminary data.</text>
</comment>
<name>A0A8J4C0V6_9CHLO</name>
<accession>A0A8J4C0V6</accession>
<gene>
    <name evidence="1" type="ORF">Vretifemale_1647</name>
</gene>
<evidence type="ECO:0000313" key="1">
    <source>
        <dbReference type="EMBL" id="GIL71001.1"/>
    </source>
</evidence>
<dbReference type="Proteomes" id="UP000747110">
    <property type="component" value="Unassembled WGS sequence"/>
</dbReference>
<sequence>MLLHPAAVHGGILAAAFLEQLSGDRRLQYAFLTAAIRHKQVLTLVRMPTEEMSHVITAVGNELRIVCSICASVVSLCDVCRAGLCGCPDDGDCKIADALRSPYRSYSSATLHPAPVAAVAALGGWMPVPCQRSTWAAPPEPCFSTTLPGCWDCPRD</sequence>
<reference evidence="1" key="1">
    <citation type="journal article" date="2021" name="Proc. Natl. Acad. Sci. U.S.A.">
        <title>Three genomes in the algal genus Volvox reveal the fate of a haploid sex-determining region after a transition to homothallism.</title>
        <authorList>
            <person name="Yamamoto K."/>
            <person name="Hamaji T."/>
            <person name="Kawai-Toyooka H."/>
            <person name="Matsuzaki R."/>
            <person name="Takahashi F."/>
            <person name="Nishimura Y."/>
            <person name="Kawachi M."/>
            <person name="Noguchi H."/>
            <person name="Minakuchi Y."/>
            <person name="Umen J.G."/>
            <person name="Toyoda A."/>
            <person name="Nozaki H."/>
        </authorList>
    </citation>
    <scope>NUCLEOTIDE SEQUENCE</scope>
    <source>
        <strain evidence="1">NIES-3786</strain>
    </source>
</reference>